<evidence type="ECO:0000313" key="1">
    <source>
        <dbReference type="EMBL" id="KFC18411.1"/>
    </source>
</evidence>
<dbReference type="STRING" id="421072.SAMN04488097_3675"/>
<evidence type="ECO:0008006" key="3">
    <source>
        <dbReference type="Google" id="ProtNLM"/>
    </source>
</evidence>
<dbReference type="OrthoDB" id="1246696at2"/>
<dbReference type="RefSeq" id="WP_034978936.1">
    <property type="nucleotide sequence ID" value="NZ_FOFI01000006.1"/>
</dbReference>
<reference evidence="1 2" key="1">
    <citation type="submission" date="2014-07" db="EMBL/GenBank/DDBJ databases">
        <title>Epilithonimonas lactis LMG 22401 Genome.</title>
        <authorList>
            <person name="Pipes S.E."/>
            <person name="Stropko S.J."/>
        </authorList>
    </citation>
    <scope>NUCLEOTIDE SEQUENCE [LARGE SCALE GENOMIC DNA]</scope>
    <source>
        <strain evidence="1 2">LMG 24401</strain>
    </source>
</reference>
<comment type="caution">
    <text evidence="1">The sequence shown here is derived from an EMBL/GenBank/DDBJ whole genome shotgun (WGS) entry which is preliminary data.</text>
</comment>
<dbReference type="AlphaFoldDB" id="A0A085B7G6"/>
<sequence length="344" mass="40273">MDENILTYDVKSGDTLEKIGDKIGMTGEQLMDFHNSHCERMEKLWFNNLVGVKQIIVPKEYKSPEALREEREKELPPSSVTRDFYAKSYSVKEIFSNFSGDDLELDYKVDIHFKSKKEITSPDEIVDVRCHDFKKNGIRPDDKMSTISIASMESIYPISFIIPFQGKISGIYEFEKLQKTFEAKRPDLEDFLVGEVYRSYLDKFHESLGNQDHILRQLSSSLLYQIIFPKMEWFHKLDIWTEGFYFLQNSFLLKCSMRAQYNHEGDQVVETLLNGTLQETFSLQEILRGISFDEEPEELADGEIELRYITDKKSKKMIEAAASVTFRNDDELYRKQTLKLTQDE</sequence>
<proteinExistence type="predicted"/>
<dbReference type="Proteomes" id="UP000028623">
    <property type="component" value="Unassembled WGS sequence"/>
</dbReference>
<protein>
    <recommendedName>
        <fullName evidence="3">LysM domain-containing protein</fullName>
    </recommendedName>
</protein>
<dbReference type="eggNOG" id="COG1388">
    <property type="taxonomic scope" value="Bacteria"/>
</dbReference>
<keyword evidence="2" id="KW-1185">Reference proteome</keyword>
<accession>A0A085B7G6</accession>
<evidence type="ECO:0000313" key="2">
    <source>
        <dbReference type="Proteomes" id="UP000028623"/>
    </source>
</evidence>
<gene>
    <name evidence="1" type="ORF">IO89_18135</name>
</gene>
<organism evidence="1 2">
    <name type="scientific">Epilithonimonas lactis</name>
    <dbReference type="NCBI Taxonomy" id="421072"/>
    <lineage>
        <taxon>Bacteria</taxon>
        <taxon>Pseudomonadati</taxon>
        <taxon>Bacteroidota</taxon>
        <taxon>Flavobacteriia</taxon>
        <taxon>Flavobacteriales</taxon>
        <taxon>Weeksellaceae</taxon>
        <taxon>Chryseobacterium group</taxon>
        <taxon>Epilithonimonas</taxon>
    </lineage>
</organism>
<name>A0A085B7G6_9FLAO</name>
<dbReference type="EMBL" id="JPLY01000007">
    <property type="protein sequence ID" value="KFC18411.1"/>
    <property type="molecule type" value="Genomic_DNA"/>
</dbReference>